<accession>R7S2K4</accession>
<protein>
    <submittedName>
        <fullName evidence="2">Uncharacterized protein</fullName>
    </submittedName>
</protein>
<dbReference type="GeneID" id="18880171"/>
<organism evidence="2 3">
    <name type="scientific">Punctularia strigosozonata (strain HHB-11173)</name>
    <name type="common">White-rot fungus</name>
    <dbReference type="NCBI Taxonomy" id="741275"/>
    <lineage>
        <taxon>Eukaryota</taxon>
        <taxon>Fungi</taxon>
        <taxon>Dikarya</taxon>
        <taxon>Basidiomycota</taxon>
        <taxon>Agaricomycotina</taxon>
        <taxon>Agaricomycetes</taxon>
        <taxon>Corticiales</taxon>
        <taxon>Punctulariaceae</taxon>
        <taxon>Punctularia</taxon>
    </lineage>
</organism>
<feature type="signal peptide" evidence="1">
    <location>
        <begin position="1"/>
        <end position="25"/>
    </location>
</feature>
<evidence type="ECO:0000313" key="2">
    <source>
        <dbReference type="EMBL" id="EIN04084.1"/>
    </source>
</evidence>
<keyword evidence="1" id="KW-0732">Signal</keyword>
<dbReference type="InterPro" id="IPR032675">
    <property type="entry name" value="LRR_dom_sf"/>
</dbReference>
<proteinExistence type="predicted"/>
<dbReference type="RefSeq" id="XP_007388555.1">
    <property type="nucleotide sequence ID" value="XM_007388493.1"/>
</dbReference>
<dbReference type="EMBL" id="JH687556">
    <property type="protein sequence ID" value="EIN04084.1"/>
    <property type="molecule type" value="Genomic_DNA"/>
</dbReference>
<dbReference type="Proteomes" id="UP000054196">
    <property type="component" value="Unassembled WGS sequence"/>
</dbReference>
<dbReference type="AlphaFoldDB" id="R7S2K4"/>
<keyword evidence="3" id="KW-1185">Reference proteome</keyword>
<evidence type="ECO:0000313" key="3">
    <source>
        <dbReference type="Proteomes" id="UP000054196"/>
    </source>
</evidence>
<gene>
    <name evidence="2" type="ORF">PUNSTDRAFT_138814</name>
</gene>
<feature type="chain" id="PRO_5004444597" evidence="1">
    <location>
        <begin position="26"/>
        <end position="448"/>
    </location>
</feature>
<dbReference type="KEGG" id="psq:PUNSTDRAFT_138814"/>
<dbReference type="Gene3D" id="3.80.10.10">
    <property type="entry name" value="Ribonuclease Inhibitor"/>
    <property type="match status" value="1"/>
</dbReference>
<dbReference type="Gene3D" id="1.20.1280.50">
    <property type="match status" value="1"/>
</dbReference>
<dbReference type="HOGENOM" id="CLU_611306_0_0_1"/>
<evidence type="ECO:0000256" key="1">
    <source>
        <dbReference type="SAM" id="SignalP"/>
    </source>
</evidence>
<dbReference type="OrthoDB" id="3266451at2759"/>
<sequence length="448" mass="51141">MHSLPTELLLLIAAAVIDDAGPGFATWTLKTLSSVCREWRETLLSTPQLWSRVSICVFGYGRIAHTEPILPVILSRSYPHPLDLTITEGLRDVAALRAKGETIAFNGQLSEIRGRQIHHLHLRFEKTEGKLRHQYIWDWFGQDAFQDMTSLHLEGGLHGIHQDSRFQITVDNITVHSPALEDLRLFGVFLTQFASCPFLNLVALDLHWSPHHYDGRCWLRLGQLQKLEELCLRFPDGEIPLPRTDGLEPVSYPDMTLARLRELTIECAKLPSSQLAASYFRSLDLPSLQSLHLFCPEKSHAHWKEVVLRPGRTYPHVKSLRIYSDAPRDEYGPRFPALDEIIVPPLIRWTREEGHFGVDVSWALGPSWPRRRIIDLREHTERQPVVLASVKGQVSSIGRSHAEPKLVILVHPSAKAWCEDKGIWDWLIENTDVITDRGGVHRVRTFFA</sequence>
<reference evidence="3" key="1">
    <citation type="journal article" date="2012" name="Science">
        <title>The Paleozoic origin of enzymatic lignin decomposition reconstructed from 31 fungal genomes.</title>
        <authorList>
            <person name="Floudas D."/>
            <person name="Binder M."/>
            <person name="Riley R."/>
            <person name="Barry K."/>
            <person name="Blanchette R.A."/>
            <person name="Henrissat B."/>
            <person name="Martinez A.T."/>
            <person name="Otillar R."/>
            <person name="Spatafora J.W."/>
            <person name="Yadav J.S."/>
            <person name="Aerts A."/>
            <person name="Benoit I."/>
            <person name="Boyd A."/>
            <person name="Carlson A."/>
            <person name="Copeland A."/>
            <person name="Coutinho P.M."/>
            <person name="de Vries R.P."/>
            <person name="Ferreira P."/>
            <person name="Findley K."/>
            <person name="Foster B."/>
            <person name="Gaskell J."/>
            <person name="Glotzer D."/>
            <person name="Gorecki P."/>
            <person name="Heitman J."/>
            <person name="Hesse C."/>
            <person name="Hori C."/>
            <person name="Igarashi K."/>
            <person name="Jurgens J.A."/>
            <person name="Kallen N."/>
            <person name="Kersten P."/>
            <person name="Kohler A."/>
            <person name="Kuees U."/>
            <person name="Kumar T.K.A."/>
            <person name="Kuo A."/>
            <person name="LaButti K."/>
            <person name="Larrondo L.F."/>
            <person name="Lindquist E."/>
            <person name="Ling A."/>
            <person name="Lombard V."/>
            <person name="Lucas S."/>
            <person name="Lundell T."/>
            <person name="Martin R."/>
            <person name="McLaughlin D.J."/>
            <person name="Morgenstern I."/>
            <person name="Morin E."/>
            <person name="Murat C."/>
            <person name="Nagy L.G."/>
            <person name="Nolan M."/>
            <person name="Ohm R.A."/>
            <person name="Patyshakuliyeva A."/>
            <person name="Rokas A."/>
            <person name="Ruiz-Duenas F.J."/>
            <person name="Sabat G."/>
            <person name="Salamov A."/>
            <person name="Samejima M."/>
            <person name="Schmutz J."/>
            <person name="Slot J.C."/>
            <person name="St John F."/>
            <person name="Stenlid J."/>
            <person name="Sun H."/>
            <person name="Sun S."/>
            <person name="Syed K."/>
            <person name="Tsang A."/>
            <person name="Wiebenga A."/>
            <person name="Young D."/>
            <person name="Pisabarro A."/>
            <person name="Eastwood D.C."/>
            <person name="Martin F."/>
            <person name="Cullen D."/>
            <person name="Grigoriev I.V."/>
            <person name="Hibbett D.S."/>
        </authorList>
    </citation>
    <scope>NUCLEOTIDE SEQUENCE [LARGE SCALE GENOMIC DNA]</scope>
    <source>
        <strain evidence="3">HHB-11173 SS5</strain>
    </source>
</reference>
<name>R7S2K4_PUNST</name>